<dbReference type="AlphaFoldDB" id="A0A5M3YQA6"/>
<dbReference type="VEuPathDB" id="FungiDB:ATEG_01523"/>
<reference evidence="1 2" key="1">
    <citation type="submission" date="2020-01" db="EMBL/GenBank/DDBJ databases">
        <title>Aspergillus terreus IFO 6365 whole genome shotgun sequence.</title>
        <authorList>
            <person name="Kanamasa S."/>
            <person name="Takahashi H."/>
        </authorList>
    </citation>
    <scope>NUCLEOTIDE SEQUENCE [LARGE SCALE GENOMIC DNA]</scope>
    <source>
        <strain evidence="1 2">IFO 6365</strain>
    </source>
</reference>
<dbReference type="InterPro" id="IPR012677">
    <property type="entry name" value="Nucleotide-bd_a/b_plait_sf"/>
</dbReference>
<accession>A0A5M3YQA6</accession>
<evidence type="ECO:0000313" key="1">
    <source>
        <dbReference type="EMBL" id="GFF12509.1"/>
    </source>
</evidence>
<gene>
    <name evidence="1" type="ORF">ATEIFO6365_0001073200</name>
</gene>
<dbReference type="SUPFAM" id="SSF54928">
    <property type="entry name" value="RNA-binding domain, RBD"/>
    <property type="match status" value="1"/>
</dbReference>
<dbReference type="GO" id="GO:0003723">
    <property type="term" value="F:RNA binding"/>
    <property type="evidence" value="ECO:0007669"/>
    <property type="project" value="UniProtKB-UniRule"/>
</dbReference>
<dbReference type="InterPro" id="IPR000504">
    <property type="entry name" value="RRM_dom"/>
</dbReference>
<protein>
    <submittedName>
        <fullName evidence="1">RNA recognition motif 1 and 3 in RNA-binding protein MRN1</fullName>
    </submittedName>
</protein>
<evidence type="ECO:0000313" key="2">
    <source>
        <dbReference type="Proteomes" id="UP000452235"/>
    </source>
</evidence>
<dbReference type="InterPro" id="IPR035979">
    <property type="entry name" value="RBD_domain_sf"/>
</dbReference>
<dbReference type="PROSITE" id="PS50102">
    <property type="entry name" value="RRM"/>
    <property type="match status" value="1"/>
</dbReference>
<organism evidence="1 2">
    <name type="scientific">Aspergillus terreus</name>
    <dbReference type="NCBI Taxonomy" id="33178"/>
    <lineage>
        <taxon>Eukaryota</taxon>
        <taxon>Fungi</taxon>
        <taxon>Dikarya</taxon>
        <taxon>Ascomycota</taxon>
        <taxon>Pezizomycotina</taxon>
        <taxon>Eurotiomycetes</taxon>
        <taxon>Eurotiomycetidae</taxon>
        <taxon>Eurotiales</taxon>
        <taxon>Aspergillaceae</taxon>
        <taxon>Aspergillus</taxon>
        <taxon>Aspergillus subgen. Circumdati</taxon>
    </lineage>
</organism>
<dbReference type="Gene3D" id="3.30.70.330">
    <property type="match status" value="2"/>
</dbReference>
<name>A0A5M3YQA6_ASPTE</name>
<sequence length="377" mass="42063">MSSYITVEKRHLEYLLQKAGTDTSDDLNYVTILDSEYKRLREDAHHLQRLKESLLTGGLSQETLDVLIYGSSAERGSQDSNGFSARAGLVSCGDKHHENDSNYKLARTYDDAHEDDEDEILLASQDSEREDYDESSRSTTESLTAPTVHRTILVRNLPDRVTHRDIVQAMRGGALLHIYLRAREHSANISFVEESDAQEFLKHAKAHGLYIAGKRAEVSWNDRQFYLPPYVRSKINNGASRNLMVQNVNPNITEGLIRRDLDHIHNLIVVAVSFKHGHAYISTNSVHNALFARSCMMSRVTYKGMKINFYPDECAAPLAAKAPIGLKMATSRPPSAKPAAIPNRFQLLSLDGAESDDEDALDQHVSGSSPWAEGISA</sequence>
<keyword evidence="2" id="KW-1185">Reference proteome</keyword>
<dbReference type="EMBL" id="BLJY01000001">
    <property type="protein sequence ID" value="GFF12509.1"/>
    <property type="molecule type" value="Genomic_DNA"/>
</dbReference>
<dbReference type="CDD" id="cd12261">
    <property type="entry name" value="RRM1_3_MRN1"/>
    <property type="match status" value="1"/>
</dbReference>
<dbReference type="Proteomes" id="UP000452235">
    <property type="component" value="Unassembled WGS sequence"/>
</dbReference>
<dbReference type="SMART" id="SM00360">
    <property type="entry name" value="RRM"/>
    <property type="match status" value="1"/>
</dbReference>
<dbReference type="OrthoDB" id="2935572at2759"/>
<comment type="caution">
    <text evidence="1">The sequence shown here is derived from an EMBL/GenBank/DDBJ whole genome shotgun (WGS) entry which is preliminary data.</text>
</comment>
<proteinExistence type="predicted"/>